<gene>
    <name evidence="2" type="ORF">H6G59_13885</name>
</gene>
<keyword evidence="3" id="KW-1185">Reference proteome</keyword>
<dbReference type="EMBL" id="JACJST010000012">
    <property type="protein sequence ID" value="MBD2568965.1"/>
    <property type="molecule type" value="Genomic_DNA"/>
</dbReference>
<comment type="caution">
    <text evidence="2">The sequence shown here is derived from an EMBL/GenBank/DDBJ whole genome shotgun (WGS) entry which is preliminary data.</text>
</comment>
<sequence length="292" mass="31490">MQKLIPTISLIIGCISITSCGNSPTNTANTAQESSTNTVAQSQTTTSPEPETETSTKTESIQKPETETSAKTAKTKRFPKSVTDTQAKTTQSETKVPKQPEVATVKELVNGDLLCYVKLVDENGTEYNEGASFEICAEEAKFLNKKVRASYQIKSVSDCQSAEPCGKTRKESIITNMEVLDEKSSTKTEDSKSSKSNTISNGEWTITIGNTDSWTGVNNTGNLTYKGCDSQGKCINLTGGKISCRDGKCVTGWTNGDYVYILEQPITEDGNSPSTLIVRKGDSEILKATGLK</sequence>
<evidence type="ECO:0000256" key="1">
    <source>
        <dbReference type="SAM" id="MobiDB-lite"/>
    </source>
</evidence>
<dbReference type="RefSeq" id="WP_190715352.1">
    <property type="nucleotide sequence ID" value="NZ_JACJST010000012.1"/>
</dbReference>
<organism evidence="2 3">
    <name type="scientific">Anabaena lutea FACHB-196</name>
    <dbReference type="NCBI Taxonomy" id="2692881"/>
    <lineage>
        <taxon>Bacteria</taxon>
        <taxon>Bacillati</taxon>
        <taxon>Cyanobacteriota</taxon>
        <taxon>Cyanophyceae</taxon>
        <taxon>Nostocales</taxon>
        <taxon>Nostocaceae</taxon>
        <taxon>Anabaena</taxon>
    </lineage>
</organism>
<name>A0ABR8FGK2_9NOST</name>
<feature type="compositionally biased region" description="Low complexity" evidence="1">
    <location>
        <begin position="41"/>
        <end position="53"/>
    </location>
</feature>
<accession>A0ABR8FGK2</accession>
<feature type="region of interest" description="Disordered" evidence="1">
    <location>
        <begin position="23"/>
        <end position="98"/>
    </location>
</feature>
<feature type="compositionally biased region" description="Polar residues" evidence="1">
    <location>
        <begin position="82"/>
        <end position="94"/>
    </location>
</feature>
<feature type="compositionally biased region" description="Basic and acidic residues" evidence="1">
    <location>
        <begin position="54"/>
        <end position="68"/>
    </location>
</feature>
<dbReference type="PROSITE" id="PS51257">
    <property type="entry name" value="PROKAR_LIPOPROTEIN"/>
    <property type="match status" value="1"/>
</dbReference>
<evidence type="ECO:0008006" key="4">
    <source>
        <dbReference type="Google" id="ProtNLM"/>
    </source>
</evidence>
<reference evidence="2 3" key="1">
    <citation type="journal article" date="2020" name="ISME J.">
        <title>Comparative genomics reveals insights into cyanobacterial evolution and habitat adaptation.</title>
        <authorList>
            <person name="Chen M.Y."/>
            <person name="Teng W.K."/>
            <person name="Zhao L."/>
            <person name="Hu C.X."/>
            <person name="Zhou Y.K."/>
            <person name="Han B.P."/>
            <person name="Song L.R."/>
            <person name="Shu W.S."/>
        </authorList>
    </citation>
    <scope>NUCLEOTIDE SEQUENCE [LARGE SCALE GENOMIC DNA]</scope>
    <source>
        <strain evidence="2 3">FACHB-196</strain>
    </source>
</reference>
<dbReference type="Proteomes" id="UP000640531">
    <property type="component" value="Unassembled WGS sequence"/>
</dbReference>
<evidence type="ECO:0000313" key="2">
    <source>
        <dbReference type="EMBL" id="MBD2568965.1"/>
    </source>
</evidence>
<feature type="compositionally biased region" description="Polar residues" evidence="1">
    <location>
        <begin position="23"/>
        <end position="40"/>
    </location>
</feature>
<evidence type="ECO:0000313" key="3">
    <source>
        <dbReference type="Proteomes" id="UP000640531"/>
    </source>
</evidence>
<protein>
    <recommendedName>
        <fullName evidence="4">Lipoprotein</fullName>
    </recommendedName>
</protein>
<proteinExistence type="predicted"/>